<evidence type="ECO:0000313" key="1">
    <source>
        <dbReference type="EMBL" id="KAI3920046.1"/>
    </source>
</evidence>
<comment type="caution">
    <text evidence="1">The sequence shown here is derived from an EMBL/GenBank/DDBJ whole genome shotgun (WGS) entry which is preliminary data.</text>
</comment>
<dbReference type="AlphaFoldDB" id="A0AAD4STF9"/>
<name>A0AAD4STF9_9MAGN</name>
<sequence length="55" mass="6326">DMLTVRSLLELVHVRSAIRDTAFPSAMWPSDHIALMAEFSWKTPRENQLADSRDI</sequence>
<gene>
    <name evidence="1" type="ORF">MKW98_001302</name>
</gene>
<reference evidence="1" key="1">
    <citation type="submission" date="2022-04" db="EMBL/GenBank/DDBJ databases">
        <title>A functionally conserved STORR gene fusion in Papaver species that diverged 16.8 million years ago.</title>
        <authorList>
            <person name="Catania T."/>
        </authorList>
    </citation>
    <scope>NUCLEOTIDE SEQUENCE</scope>
    <source>
        <strain evidence="1">S-188037</strain>
    </source>
</reference>
<organism evidence="1 2">
    <name type="scientific">Papaver atlanticum</name>
    <dbReference type="NCBI Taxonomy" id="357466"/>
    <lineage>
        <taxon>Eukaryota</taxon>
        <taxon>Viridiplantae</taxon>
        <taxon>Streptophyta</taxon>
        <taxon>Embryophyta</taxon>
        <taxon>Tracheophyta</taxon>
        <taxon>Spermatophyta</taxon>
        <taxon>Magnoliopsida</taxon>
        <taxon>Ranunculales</taxon>
        <taxon>Papaveraceae</taxon>
        <taxon>Papaveroideae</taxon>
        <taxon>Papaver</taxon>
    </lineage>
</organism>
<feature type="non-terminal residue" evidence="1">
    <location>
        <position position="1"/>
    </location>
</feature>
<dbReference type="Gene3D" id="3.60.10.10">
    <property type="entry name" value="Endonuclease/exonuclease/phosphatase"/>
    <property type="match status" value="1"/>
</dbReference>
<dbReference type="InterPro" id="IPR036691">
    <property type="entry name" value="Endo/exonu/phosph_ase_sf"/>
</dbReference>
<accession>A0AAD4STF9</accession>
<dbReference type="Proteomes" id="UP001202328">
    <property type="component" value="Unassembled WGS sequence"/>
</dbReference>
<keyword evidence="2" id="KW-1185">Reference proteome</keyword>
<proteinExistence type="predicted"/>
<evidence type="ECO:0008006" key="3">
    <source>
        <dbReference type="Google" id="ProtNLM"/>
    </source>
</evidence>
<protein>
    <recommendedName>
        <fullName evidence="3">Endonuclease/exonuclease/phosphatase family protein</fullName>
    </recommendedName>
</protein>
<evidence type="ECO:0000313" key="2">
    <source>
        <dbReference type="Proteomes" id="UP001202328"/>
    </source>
</evidence>
<dbReference type="EMBL" id="JAJJMB010008870">
    <property type="protein sequence ID" value="KAI3920046.1"/>
    <property type="molecule type" value="Genomic_DNA"/>
</dbReference>